<dbReference type="Proteomes" id="UP000660885">
    <property type="component" value="Unassembled WGS sequence"/>
</dbReference>
<dbReference type="EMBL" id="JAETWB010000052">
    <property type="protein sequence ID" value="MBL6082204.1"/>
    <property type="molecule type" value="Genomic_DNA"/>
</dbReference>
<dbReference type="PANTHER" id="PTHR43877">
    <property type="entry name" value="AMINOALKYLPHOSPHONATE N-ACETYLTRANSFERASE-RELATED-RELATED"/>
    <property type="match status" value="1"/>
</dbReference>
<dbReference type="InterPro" id="IPR000182">
    <property type="entry name" value="GNAT_dom"/>
</dbReference>
<name>A0ABS1UBY7_9PROT</name>
<keyword evidence="5" id="KW-1185">Reference proteome</keyword>
<feature type="domain" description="N-acetyltransferase" evidence="3">
    <location>
        <begin position="1"/>
        <end position="156"/>
    </location>
</feature>
<evidence type="ECO:0000256" key="2">
    <source>
        <dbReference type="ARBA" id="ARBA00023315"/>
    </source>
</evidence>
<dbReference type="Gene3D" id="3.40.630.30">
    <property type="match status" value="1"/>
</dbReference>
<sequence length="156" mass="17236">MLVHCAEEDDAGPATEVARRSVAELCQADYRGDRQVLARWLASMALGDFRRWIGSTDRSVCLAVREDGRLAAVGMVAWRGEIVLNYVVPEARFLGASKALVVHMEGHLRARGVGRVTLLSTHGARRFYQSLGYEEVGRFESRFGTLDAIEMAKPLG</sequence>
<keyword evidence="2" id="KW-0012">Acyltransferase</keyword>
<dbReference type="InterPro" id="IPR016181">
    <property type="entry name" value="Acyl_CoA_acyltransferase"/>
</dbReference>
<proteinExistence type="predicted"/>
<comment type="caution">
    <text evidence="4">The sequence shown here is derived from an EMBL/GenBank/DDBJ whole genome shotgun (WGS) entry which is preliminary data.</text>
</comment>
<accession>A0ABS1UBY7</accession>
<dbReference type="InterPro" id="IPR050832">
    <property type="entry name" value="Bact_Acetyltransf"/>
</dbReference>
<dbReference type="Pfam" id="PF13673">
    <property type="entry name" value="Acetyltransf_10"/>
    <property type="match status" value="1"/>
</dbReference>
<organism evidence="4 5">
    <name type="scientific">Belnapia arida</name>
    <dbReference type="NCBI Taxonomy" id="2804533"/>
    <lineage>
        <taxon>Bacteria</taxon>
        <taxon>Pseudomonadati</taxon>
        <taxon>Pseudomonadota</taxon>
        <taxon>Alphaproteobacteria</taxon>
        <taxon>Acetobacterales</taxon>
        <taxon>Roseomonadaceae</taxon>
        <taxon>Belnapia</taxon>
    </lineage>
</organism>
<reference evidence="4 5" key="1">
    <citation type="submission" date="2021-01" db="EMBL/GenBank/DDBJ databases">
        <title>Belnapia mucosa sp. nov. and Belnapia arida sp. nov., isolated from the Tabernas Desert (Almeria, Spain).</title>
        <authorList>
            <person name="Molina-Menor E."/>
            <person name="Vidal-Verdu A."/>
            <person name="Calonge A."/>
            <person name="Satari L."/>
            <person name="Pereto J."/>
            <person name="Porcar M."/>
        </authorList>
    </citation>
    <scope>NUCLEOTIDE SEQUENCE [LARGE SCALE GENOMIC DNA]</scope>
    <source>
        <strain evidence="4 5">T18</strain>
    </source>
</reference>
<gene>
    <name evidence="4" type="ORF">JMJ56_29950</name>
</gene>
<dbReference type="PROSITE" id="PS51186">
    <property type="entry name" value="GNAT"/>
    <property type="match status" value="1"/>
</dbReference>
<dbReference type="SUPFAM" id="SSF55729">
    <property type="entry name" value="Acyl-CoA N-acyltransferases (Nat)"/>
    <property type="match status" value="1"/>
</dbReference>
<evidence type="ECO:0000256" key="1">
    <source>
        <dbReference type="ARBA" id="ARBA00022679"/>
    </source>
</evidence>
<dbReference type="RefSeq" id="WP_202835416.1">
    <property type="nucleotide sequence ID" value="NZ_JAETWB010000052.1"/>
</dbReference>
<evidence type="ECO:0000313" key="5">
    <source>
        <dbReference type="Proteomes" id="UP000660885"/>
    </source>
</evidence>
<dbReference type="CDD" id="cd04301">
    <property type="entry name" value="NAT_SF"/>
    <property type="match status" value="1"/>
</dbReference>
<evidence type="ECO:0000313" key="4">
    <source>
        <dbReference type="EMBL" id="MBL6082204.1"/>
    </source>
</evidence>
<keyword evidence="1" id="KW-0808">Transferase</keyword>
<protein>
    <submittedName>
        <fullName evidence="4">GNAT family N-acetyltransferase</fullName>
    </submittedName>
</protein>
<evidence type="ECO:0000259" key="3">
    <source>
        <dbReference type="PROSITE" id="PS51186"/>
    </source>
</evidence>